<evidence type="ECO:0000256" key="4">
    <source>
        <dbReference type="ARBA" id="ARBA00022692"/>
    </source>
</evidence>
<dbReference type="FunFam" id="3.40.50.300:FF:001345">
    <property type="entry name" value="Related to ABC transporter"/>
    <property type="match status" value="1"/>
</dbReference>
<feature type="transmembrane region" description="Helical" evidence="11">
    <location>
        <begin position="452"/>
        <end position="475"/>
    </location>
</feature>
<keyword evidence="5" id="KW-0677">Repeat</keyword>
<dbReference type="InterPro" id="IPR003439">
    <property type="entry name" value="ABC_transporter-like_ATP-bd"/>
</dbReference>
<feature type="transmembrane region" description="Helical" evidence="11">
    <location>
        <begin position="1180"/>
        <end position="1201"/>
    </location>
</feature>
<proteinExistence type="inferred from homology"/>
<feature type="transmembrane region" description="Helical" evidence="11">
    <location>
        <begin position="1038"/>
        <end position="1059"/>
    </location>
</feature>
<dbReference type="Pfam" id="PF12698">
    <property type="entry name" value="ABC2_membrane_3"/>
    <property type="match status" value="1"/>
</dbReference>
<evidence type="ECO:0000313" key="14">
    <source>
        <dbReference type="Proteomes" id="UP000316270"/>
    </source>
</evidence>
<feature type="transmembrane region" description="Helical" evidence="11">
    <location>
        <begin position="321"/>
        <end position="347"/>
    </location>
</feature>
<evidence type="ECO:0000259" key="12">
    <source>
        <dbReference type="PROSITE" id="PS50893"/>
    </source>
</evidence>
<dbReference type="PROSITE" id="PS00211">
    <property type="entry name" value="ABC_TRANSPORTER_1"/>
    <property type="match status" value="2"/>
</dbReference>
<feature type="compositionally biased region" description="Basic and acidic residues" evidence="10">
    <location>
        <begin position="830"/>
        <end position="842"/>
    </location>
</feature>
<keyword evidence="14" id="KW-1185">Reference proteome</keyword>
<keyword evidence="9 11" id="KW-0472">Membrane</keyword>
<dbReference type="PROSITE" id="PS50893">
    <property type="entry name" value="ABC_TRANSPORTER_2"/>
    <property type="match status" value="2"/>
</dbReference>
<feature type="transmembrane region" description="Helical" evidence="11">
    <location>
        <begin position="1143"/>
        <end position="1168"/>
    </location>
</feature>
<comment type="similarity">
    <text evidence="2">Belongs to the ABC transporter superfamily. ABCA family.</text>
</comment>
<dbReference type="InterPro" id="IPR013525">
    <property type="entry name" value="ABC2_TM"/>
</dbReference>
<organism evidence="13 14">
    <name type="scientific">Venturia effusa</name>
    <dbReference type="NCBI Taxonomy" id="50376"/>
    <lineage>
        <taxon>Eukaryota</taxon>
        <taxon>Fungi</taxon>
        <taxon>Dikarya</taxon>
        <taxon>Ascomycota</taxon>
        <taxon>Pezizomycotina</taxon>
        <taxon>Dothideomycetes</taxon>
        <taxon>Pleosporomycetidae</taxon>
        <taxon>Venturiales</taxon>
        <taxon>Venturiaceae</taxon>
        <taxon>Venturia</taxon>
    </lineage>
</organism>
<dbReference type="EMBL" id="CP042196">
    <property type="protein sequence ID" value="QDS75161.1"/>
    <property type="molecule type" value="Genomic_DNA"/>
</dbReference>
<evidence type="ECO:0000256" key="5">
    <source>
        <dbReference type="ARBA" id="ARBA00022737"/>
    </source>
</evidence>
<protein>
    <recommendedName>
        <fullName evidence="12">ABC transporter domain-containing protein</fullName>
    </recommendedName>
</protein>
<dbReference type="GO" id="GO:0140359">
    <property type="term" value="F:ABC-type transporter activity"/>
    <property type="evidence" value="ECO:0007669"/>
    <property type="project" value="InterPro"/>
</dbReference>
<feature type="transmembrane region" description="Helical" evidence="11">
    <location>
        <begin position="1221"/>
        <end position="1245"/>
    </location>
</feature>
<sequence length="1634" mass="179096">MLGFDLINSVPSKVWMMDPVLSELSKEAETLLRVVKEASKSYATSAGGICRSHKYCSQALYHFAKAVLSKSLSTMPFTFFISYLKNFFLPPSDYGVGSPRPIRGFIEALEAASGGRDNVVFVNNGNTGGDIEALINYLTVSVRTAGKNPIVLTNDQALLTTCRSSLRGASQCFGAASFHSSPTEAGTIWNYTLRADGALGSKIFVNQNDNDAELYILPFQHAIDTAIINQFNGSANGTSIPTVVDHFPYTDETQQQRADDIRRIYMNAIINFLGVAYFIGICGILYQSTGHMASERELGMSQLIEAMTPNRKRWHTQAARLIANHLAFDIIYLPGWIISGVILRALVFTNTSYAVMIIIHILAGLSLSGLAILAGSLFRKAQLSGITTIIVSLILAVIVQVAGPSSSGAIGLLSFLFPPMTYTISIIYMAHFERIGRPTNLVASAPGASWEIPGIAFWVFFVVQALVFPALGALIERTLYGTASKARRFKTESSGSTAAIKLTSFSKHYRPGWVRRTIASLFRTKRRETFVAVNELSLEVMRGQIFVLLGANGSGKSTTLDAIAGLGTVTMGEIEIDGSKGGLGMCPQKNVLWKELNVFEHVKIFNGLKASDKKATKEEIVSLIGSVDLGHKIYAKSATLSGGQMRKLNLAMMFTGDSKVCLVDEVSSGLDPISRRKIWDILIRERDAGRTFLLTTHFLDEADLLSDDIAIMSKGNLKAHGSAVELKHKFGGGYRVYINSLPDHGSHNGTSKSTYLKDTKGSTNTLGTGVVYELRDSNETAGFLNEAERQGITDYTVNEPTIEDVFLRLAEEARADDSGESPIQLSPSKANDKDSVSEHIQESKELTNSLDLQTGLGTSLAKQAWILFGKRFVILRRNFFPYICAVIIPVAAAGLVTFFLKGFQALSCSPDAQSSNPTLRSLGFSPRLEVPVGPASRVDPATLARFSGGNASAFQLVDNFADFTGYIDRRYQDVTPGGIYIGGDGTTPTFAYIANYVLYYSVLTQNLFNNILTGSTITTQYQEFAVPFAPGAGKTLQLILYFGLAMSAYPGFFVLYPTIERLRKVRALHYSNGVSAAPLWLAYLCFDFLFVLLISVVCIAMWVGISSIWYYPGYVFVVYFLYGITATLFSYIVSLFVGSSLAAFAWAVGLQAALFLCSLIAYLSILTYSPAYNTDRDLRIAHFTIAIISPSANLCRALLLTLNEFSILCSGDAIASNPAGILYFGGPILYLIVQAIVLFAALVWWDSGYKPAIFQRFTRKKTTDPTEERITSAQEADVAAEIERSDSFSAGLRVEHLYKSYGGVQVVENVSFNIPASTVFALLGPNGAGKSTTISLIRGDVRPDHHGGDVLVEGASVTSHRAEARHHLGVCPQFDAMDSMTLVEHLRFYARARGVPNPDHNIEVLIQSMSLQPYRDRIAAKLSGGNKRKLSLAIALIGNPAVLLLDEPSSGMDAASKRLLWRTLEDVSKGRAMLITTHSMEEADKLADRAGIMAKKMLALGTSETLRKRFGDRWYVHLVLRGSPHVSEDETTRVKHWIMERVRGVEVEDRLWYGQLRFSARASENKSIAGLFRLLEDNKEKLGLEYYSISQATLDQVFLEVVNRHNIEEEDNETVSPGMKKGMRATIRRILGDA</sequence>
<feature type="transmembrane region" description="Helical" evidence="11">
    <location>
        <begin position="879"/>
        <end position="900"/>
    </location>
</feature>
<dbReference type="GO" id="GO:0005319">
    <property type="term" value="F:lipid transporter activity"/>
    <property type="evidence" value="ECO:0007669"/>
    <property type="project" value="TreeGrafter"/>
</dbReference>
<dbReference type="InterPro" id="IPR027417">
    <property type="entry name" value="P-loop_NTPase"/>
</dbReference>
<dbReference type="PANTHER" id="PTHR19229:SF36">
    <property type="entry name" value="ATP-BINDING CASSETTE SUB-FAMILY A MEMBER 2"/>
    <property type="match status" value="1"/>
</dbReference>
<evidence type="ECO:0000256" key="1">
    <source>
        <dbReference type="ARBA" id="ARBA00004141"/>
    </source>
</evidence>
<evidence type="ECO:0000256" key="7">
    <source>
        <dbReference type="ARBA" id="ARBA00022840"/>
    </source>
</evidence>
<dbReference type="InterPro" id="IPR017871">
    <property type="entry name" value="ABC_transporter-like_CS"/>
</dbReference>
<feature type="transmembrane region" description="Helical" evidence="11">
    <location>
        <begin position="385"/>
        <end position="403"/>
    </location>
</feature>
<dbReference type="InterPro" id="IPR026082">
    <property type="entry name" value="ABCA"/>
</dbReference>
<evidence type="ECO:0000256" key="10">
    <source>
        <dbReference type="SAM" id="MobiDB-lite"/>
    </source>
</evidence>
<dbReference type="PANTHER" id="PTHR19229">
    <property type="entry name" value="ATP-BINDING CASSETTE TRANSPORTER SUBFAMILY A ABCA"/>
    <property type="match status" value="1"/>
</dbReference>
<evidence type="ECO:0000256" key="11">
    <source>
        <dbReference type="SAM" id="Phobius"/>
    </source>
</evidence>
<keyword evidence="6" id="KW-0547">Nucleotide-binding</keyword>
<dbReference type="OrthoDB" id="8061355at2759"/>
<keyword evidence="8 11" id="KW-1133">Transmembrane helix</keyword>
<keyword evidence="4 11" id="KW-0812">Transmembrane</keyword>
<evidence type="ECO:0000256" key="6">
    <source>
        <dbReference type="ARBA" id="ARBA00022741"/>
    </source>
</evidence>
<feature type="transmembrane region" description="Helical" evidence="11">
    <location>
        <begin position="1114"/>
        <end position="1137"/>
    </location>
</feature>
<reference evidence="13 14" key="1">
    <citation type="submission" date="2019-07" db="EMBL/GenBank/DDBJ databases">
        <title>Finished genome of Venturia effusa.</title>
        <authorList>
            <person name="Young C.A."/>
            <person name="Cox M.P."/>
            <person name="Ganley A.R.D."/>
            <person name="David W.J."/>
        </authorList>
    </citation>
    <scope>NUCLEOTIDE SEQUENCE [LARGE SCALE GENOMIC DNA]</scope>
    <source>
        <strain evidence="14">albino</strain>
    </source>
</reference>
<dbReference type="Proteomes" id="UP000316270">
    <property type="component" value="Chromosome 12"/>
</dbReference>
<dbReference type="SMART" id="SM00382">
    <property type="entry name" value="AAA"/>
    <property type="match status" value="2"/>
</dbReference>
<dbReference type="GO" id="GO:0016020">
    <property type="term" value="C:membrane"/>
    <property type="evidence" value="ECO:0007669"/>
    <property type="project" value="UniProtKB-SubCell"/>
</dbReference>
<evidence type="ECO:0000256" key="8">
    <source>
        <dbReference type="ARBA" id="ARBA00022989"/>
    </source>
</evidence>
<accession>A0A517LHP5</accession>
<dbReference type="GO" id="GO:0005524">
    <property type="term" value="F:ATP binding"/>
    <property type="evidence" value="ECO:0007669"/>
    <property type="project" value="UniProtKB-KW"/>
</dbReference>
<evidence type="ECO:0000256" key="3">
    <source>
        <dbReference type="ARBA" id="ARBA00022448"/>
    </source>
</evidence>
<dbReference type="Gene3D" id="3.40.50.300">
    <property type="entry name" value="P-loop containing nucleotide triphosphate hydrolases"/>
    <property type="match status" value="2"/>
</dbReference>
<feature type="transmembrane region" description="Helical" evidence="11">
    <location>
        <begin position="264"/>
        <end position="286"/>
    </location>
</feature>
<feature type="domain" description="ABC transporter" evidence="12">
    <location>
        <begin position="516"/>
        <end position="739"/>
    </location>
</feature>
<dbReference type="STRING" id="50376.A0A517LHP5"/>
<dbReference type="Pfam" id="PF00005">
    <property type="entry name" value="ABC_tran"/>
    <property type="match status" value="2"/>
</dbReference>
<feature type="transmembrane region" description="Helical" evidence="11">
    <location>
        <begin position="409"/>
        <end position="431"/>
    </location>
</feature>
<dbReference type="InterPro" id="IPR003593">
    <property type="entry name" value="AAA+_ATPase"/>
</dbReference>
<name>A0A517LHP5_9PEZI</name>
<dbReference type="SUPFAM" id="SSF52540">
    <property type="entry name" value="P-loop containing nucleoside triphosphate hydrolases"/>
    <property type="match status" value="2"/>
</dbReference>
<evidence type="ECO:0000256" key="2">
    <source>
        <dbReference type="ARBA" id="ARBA00008869"/>
    </source>
</evidence>
<evidence type="ECO:0000256" key="9">
    <source>
        <dbReference type="ARBA" id="ARBA00023136"/>
    </source>
</evidence>
<feature type="region of interest" description="Disordered" evidence="10">
    <location>
        <begin position="816"/>
        <end position="842"/>
    </location>
</feature>
<feature type="transmembrane region" description="Helical" evidence="11">
    <location>
        <begin position="353"/>
        <end position="378"/>
    </location>
</feature>
<evidence type="ECO:0000313" key="13">
    <source>
        <dbReference type="EMBL" id="QDS75161.1"/>
    </source>
</evidence>
<gene>
    <name evidence="13" type="ORF">FKW77_008237</name>
</gene>
<keyword evidence="3" id="KW-0813">Transport</keyword>
<comment type="subcellular location">
    <subcellularLocation>
        <location evidence="1">Membrane</location>
        <topology evidence="1">Multi-pass membrane protein</topology>
    </subcellularLocation>
</comment>
<dbReference type="CDD" id="cd03263">
    <property type="entry name" value="ABC_subfamily_A"/>
    <property type="match status" value="2"/>
</dbReference>
<keyword evidence="7" id="KW-0067">ATP-binding</keyword>
<feature type="transmembrane region" description="Helical" evidence="11">
    <location>
        <begin position="1079"/>
        <end position="1102"/>
    </location>
</feature>
<dbReference type="GO" id="GO:0016887">
    <property type="term" value="F:ATP hydrolysis activity"/>
    <property type="evidence" value="ECO:0007669"/>
    <property type="project" value="InterPro"/>
</dbReference>
<feature type="domain" description="ABC transporter" evidence="12">
    <location>
        <begin position="1292"/>
        <end position="1519"/>
    </location>
</feature>